<keyword evidence="1" id="KW-0472">Membrane</keyword>
<accession>A0A1M5HPI3</accession>
<dbReference type="CDD" id="cd07818">
    <property type="entry name" value="SRPBCC_1"/>
    <property type="match status" value="1"/>
</dbReference>
<organism evidence="2 3">
    <name type="scientific">Bradyrhizobium erythrophlei</name>
    <dbReference type="NCBI Taxonomy" id="1437360"/>
    <lineage>
        <taxon>Bacteria</taxon>
        <taxon>Pseudomonadati</taxon>
        <taxon>Pseudomonadota</taxon>
        <taxon>Alphaproteobacteria</taxon>
        <taxon>Hyphomicrobiales</taxon>
        <taxon>Nitrobacteraceae</taxon>
        <taxon>Bradyrhizobium</taxon>
    </lineage>
</organism>
<dbReference type="AlphaFoldDB" id="A0A1M5HPI3"/>
<sequence>MFEVIAIVAVVLAIAIAVILILAATKPDTFSVRRATTVKAPPEKIFPLINDFHQWGGWSPYETKDPAMKRTYTGAASGQGAVYAWDGNKNVGSGRMEILDASAPSKIQIKLDFFTPFEGHNTAEFTMLPQGDGTVLTWLMYGPAPFMAKIMHVFMNIDNMVGRDFEIGLANLKKLTEN</sequence>
<dbReference type="Gene3D" id="3.30.530.20">
    <property type="match status" value="1"/>
</dbReference>
<dbReference type="Proteomes" id="UP000190675">
    <property type="component" value="Chromosome I"/>
</dbReference>
<proteinExistence type="predicted"/>
<dbReference type="EMBL" id="LT670818">
    <property type="protein sequence ID" value="SHG17752.1"/>
    <property type="molecule type" value="Genomic_DNA"/>
</dbReference>
<evidence type="ECO:0000256" key="1">
    <source>
        <dbReference type="SAM" id="Phobius"/>
    </source>
</evidence>
<dbReference type="OrthoDB" id="9807923at2"/>
<dbReference type="RefSeq" id="WP_079564958.1">
    <property type="nucleotide sequence ID" value="NZ_LT670818.1"/>
</dbReference>
<dbReference type="SUPFAM" id="SSF55961">
    <property type="entry name" value="Bet v1-like"/>
    <property type="match status" value="1"/>
</dbReference>
<dbReference type="InterPro" id="IPR023393">
    <property type="entry name" value="START-like_dom_sf"/>
</dbReference>
<gene>
    <name evidence="2" type="ORF">SAMN05444169_0952</name>
</gene>
<evidence type="ECO:0000313" key="2">
    <source>
        <dbReference type="EMBL" id="SHG17752.1"/>
    </source>
</evidence>
<feature type="transmembrane region" description="Helical" evidence="1">
    <location>
        <begin position="6"/>
        <end position="24"/>
    </location>
</feature>
<dbReference type="InterPro" id="IPR019587">
    <property type="entry name" value="Polyketide_cyclase/dehydratase"/>
</dbReference>
<protein>
    <submittedName>
        <fullName evidence="2">Polyketide cyclase / dehydrase and lipid transport</fullName>
    </submittedName>
</protein>
<reference evidence="2 3" key="1">
    <citation type="submission" date="2016-11" db="EMBL/GenBank/DDBJ databases">
        <authorList>
            <person name="Jaros S."/>
            <person name="Januszkiewicz K."/>
            <person name="Wedrychowicz H."/>
        </authorList>
    </citation>
    <scope>NUCLEOTIDE SEQUENCE [LARGE SCALE GENOMIC DNA]</scope>
    <source>
        <strain evidence="2 3">GAS242</strain>
    </source>
</reference>
<name>A0A1M5HPI3_9BRAD</name>
<keyword evidence="1" id="KW-0812">Transmembrane</keyword>
<dbReference type="Pfam" id="PF10604">
    <property type="entry name" value="Polyketide_cyc2"/>
    <property type="match status" value="1"/>
</dbReference>
<evidence type="ECO:0000313" key="3">
    <source>
        <dbReference type="Proteomes" id="UP000190675"/>
    </source>
</evidence>
<keyword evidence="1" id="KW-1133">Transmembrane helix</keyword>